<comment type="caution">
    <text evidence="1">The sequence shown here is derived from an EMBL/GenBank/DDBJ whole genome shotgun (WGS) entry which is preliminary data.</text>
</comment>
<organism evidence="1 2">
    <name type="scientific">Acanthoscelides obtectus</name>
    <name type="common">Bean weevil</name>
    <name type="synonym">Bruchus obtectus</name>
    <dbReference type="NCBI Taxonomy" id="200917"/>
    <lineage>
        <taxon>Eukaryota</taxon>
        <taxon>Metazoa</taxon>
        <taxon>Ecdysozoa</taxon>
        <taxon>Arthropoda</taxon>
        <taxon>Hexapoda</taxon>
        <taxon>Insecta</taxon>
        <taxon>Pterygota</taxon>
        <taxon>Neoptera</taxon>
        <taxon>Endopterygota</taxon>
        <taxon>Coleoptera</taxon>
        <taxon>Polyphaga</taxon>
        <taxon>Cucujiformia</taxon>
        <taxon>Chrysomeloidea</taxon>
        <taxon>Chrysomelidae</taxon>
        <taxon>Bruchinae</taxon>
        <taxon>Bruchini</taxon>
        <taxon>Acanthoscelides</taxon>
    </lineage>
</organism>
<proteinExistence type="predicted"/>
<gene>
    <name evidence="1" type="ORF">ACAOBT_LOCUS5816</name>
</gene>
<dbReference type="EMBL" id="CAKOFQ010006715">
    <property type="protein sequence ID" value="CAH1964465.1"/>
    <property type="molecule type" value="Genomic_DNA"/>
</dbReference>
<dbReference type="Proteomes" id="UP001152888">
    <property type="component" value="Unassembled WGS sequence"/>
</dbReference>
<evidence type="ECO:0000313" key="1">
    <source>
        <dbReference type="EMBL" id="CAH1964465.1"/>
    </source>
</evidence>
<evidence type="ECO:0000313" key="2">
    <source>
        <dbReference type="Proteomes" id="UP001152888"/>
    </source>
</evidence>
<keyword evidence="2" id="KW-1185">Reference proteome</keyword>
<accession>A0A9P0P3Y8</accession>
<sequence>MLYTCRPPSLIASLANWDCCRRDDDSLKD</sequence>
<protein>
    <submittedName>
        <fullName evidence="1">Uncharacterized protein</fullName>
    </submittedName>
</protein>
<name>A0A9P0P3Y8_ACAOB</name>
<dbReference type="AlphaFoldDB" id="A0A9P0P3Y8"/>
<reference evidence="1" key="1">
    <citation type="submission" date="2022-03" db="EMBL/GenBank/DDBJ databases">
        <authorList>
            <person name="Sayadi A."/>
        </authorList>
    </citation>
    <scope>NUCLEOTIDE SEQUENCE</scope>
</reference>